<keyword evidence="3" id="KW-1185">Reference proteome</keyword>
<organism evidence="2 3">
    <name type="scientific">Rhodovarius crocodyli</name>
    <dbReference type="NCBI Taxonomy" id="1979269"/>
    <lineage>
        <taxon>Bacteria</taxon>
        <taxon>Pseudomonadati</taxon>
        <taxon>Pseudomonadota</taxon>
        <taxon>Alphaproteobacteria</taxon>
        <taxon>Acetobacterales</taxon>
        <taxon>Roseomonadaceae</taxon>
        <taxon>Rhodovarius</taxon>
    </lineage>
</organism>
<dbReference type="OrthoDB" id="7271084at2"/>
<proteinExistence type="predicted"/>
<accession>A0A437MH34</accession>
<sequence>MSVPPLASIVVGVLAERRPAVTRWVDHVWAVTDVLLDPPDMAPWTVLHEQDGTTRFFAGTAELDLFRTETDNLKHNTEAPDPRIWVVLRPGEGEPGMLLQRVTVDPGEAHLFADVGNDHLESLPMPAPLLEAIRAFVARHHEERQFFKRKRDRADPEALGRRMTDFDDE</sequence>
<evidence type="ECO:0000256" key="1">
    <source>
        <dbReference type="SAM" id="MobiDB-lite"/>
    </source>
</evidence>
<comment type="caution">
    <text evidence="2">The sequence shown here is derived from an EMBL/GenBank/DDBJ whole genome shotgun (WGS) entry which is preliminary data.</text>
</comment>
<protein>
    <submittedName>
        <fullName evidence="2">DUF3305 domain-containing protein</fullName>
    </submittedName>
</protein>
<evidence type="ECO:0000313" key="2">
    <source>
        <dbReference type="EMBL" id="RVT96970.1"/>
    </source>
</evidence>
<dbReference type="AlphaFoldDB" id="A0A437MH34"/>
<dbReference type="Proteomes" id="UP000282957">
    <property type="component" value="Unassembled WGS sequence"/>
</dbReference>
<name>A0A437MH34_9PROT</name>
<gene>
    <name evidence="2" type="ORF">EOD42_11280</name>
</gene>
<feature type="region of interest" description="Disordered" evidence="1">
    <location>
        <begin position="148"/>
        <end position="169"/>
    </location>
</feature>
<dbReference type="RefSeq" id="WP_127787617.1">
    <property type="nucleotide sequence ID" value="NZ_SACL01000003.1"/>
</dbReference>
<dbReference type="Pfam" id="PF11749">
    <property type="entry name" value="DUF3305"/>
    <property type="match status" value="1"/>
</dbReference>
<dbReference type="InterPro" id="IPR021736">
    <property type="entry name" value="DUF3305"/>
</dbReference>
<evidence type="ECO:0000313" key="3">
    <source>
        <dbReference type="Proteomes" id="UP000282957"/>
    </source>
</evidence>
<reference evidence="2 3" key="1">
    <citation type="submission" date="2019-01" db="EMBL/GenBank/DDBJ databases">
        <authorList>
            <person name="Chen W.-M."/>
        </authorList>
    </citation>
    <scope>NUCLEOTIDE SEQUENCE [LARGE SCALE GENOMIC DNA]</scope>
    <source>
        <strain evidence="2 3">CCP-6</strain>
    </source>
</reference>
<dbReference type="EMBL" id="SACL01000003">
    <property type="protein sequence ID" value="RVT96970.1"/>
    <property type="molecule type" value="Genomic_DNA"/>
</dbReference>